<dbReference type="Gene3D" id="3.30.530.20">
    <property type="match status" value="1"/>
</dbReference>
<dbReference type="SUPFAM" id="SSF55961">
    <property type="entry name" value="Bet v1-like"/>
    <property type="match status" value="1"/>
</dbReference>
<sequence length="190" mass="19711">MELTQRYTLPVPPQRAWDALTDAATLRAAIPGCESIEADGDQAFAFSVNTSLDGVKARFRGRMRMTASDAPHACTLRFESEAGSAAGDADSARLTLEADGDSATTLSCDMPSTSRGNGQHRPAADSGSPVHKLTEEFVKRFAAHVSSGDGALAAAGDAPLPPDPSVQHAAVAESAPTGKGAKSWKMWNGA</sequence>
<dbReference type="STRING" id="28094.SAMN06295900_10936"/>
<evidence type="ECO:0000256" key="1">
    <source>
        <dbReference type="SAM" id="MobiDB-lite"/>
    </source>
</evidence>
<evidence type="ECO:0000313" key="3">
    <source>
        <dbReference type="Proteomes" id="UP000192911"/>
    </source>
</evidence>
<dbReference type="InterPro" id="IPR023393">
    <property type="entry name" value="START-like_dom_sf"/>
</dbReference>
<feature type="region of interest" description="Disordered" evidence="1">
    <location>
        <begin position="102"/>
        <end position="129"/>
    </location>
</feature>
<proteinExistence type="predicted"/>
<dbReference type="PANTHER" id="PTHR38588:SF1">
    <property type="entry name" value="BLL0334 PROTEIN"/>
    <property type="match status" value="1"/>
</dbReference>
<dbReference type="RefSeq" id="WP_158243496.1">
    <property type="nucleotide sequence ID" value="NZ_BSQD01000009.1"/>
</dbReference>
<dbReference type="GeneID" id="95549909"/>
<protein>
    <recommendedName>
        <fullName evidence="4">Carbon monoxide dehydrogenase subunit G</fullName>
    </recommendedName>
</protein>
<gene>
    <name evidence="2" type="ORF">SAMN06295900_10936</name>
</gene>
<evidence type="ECO:0008006" key="4">
    <source>
        <dbReference type="Google" id="ProtNLM"/>
    </source>
</evidence>
<dbReference type="Proteomes" id="UP000192911">
    <property type="component" value="Unassembled WGS sequence"/>
</dbReference>
<reference evidence="3" key="1">
    <citation type="submission" date="2017-04" db="EMBL/GenBank/DDBJ databases">
        <authorList>
            <person name="Varghese N."/>
            <person name="Submissions S."/>
        </authorList>
    </citation>
    <scope>NUCLEOTIDE SEQUENCE [LARGE SCALE GENOMIC DNA]</scope>
    <source>
        <strain evidence="3">Ballard 720</strain>
    </source>
</reference>
<dbReference type="EMBL" id="FXAH01000009">
    <property type="protein sequence ID" value="SMF52239.1"/>
    <property type="molecule type" value="Genomic_DNA"/>
</dbReference>
<dbReference type="InterPro" id="IPR010419">
    <property type="entry name" value="CO_DH_gsu"/>
</dbReference>
<feature type="region of interest" description="Disordered" evidence="1">
    <location>
        <begin position="153"/>
        <end position="190"/>
    </location>
</feature>
<dbReference type="PANTHER" id="PTHR38588">
    <property type="entry name" value="BLL0334 PROTEIN"/>
    <property type="match status" value="1"/>
</dbReference>
<dbReference type="Pfam" id="PF06240">
    <property type="entry name" value="COXG"/>
    <property type="match status" value="1"/>
</dbReference>
<evidence type="ECO:0000313" key="2">
    <source>
        <dbReference type="EMBL" id="SMF52239.1"/>
    </source>
</evidence>
<keyword evidence="3" id="KW-1185">Reference proteome</keyword>
<organism evidence="2 3">
    <name type="scientific">Trinickia caryophylli</name>
    <name type="common">Paraburkholderia caryophylli</name>
    <dbReference type="NCBI Taxonomy" id="28094"/>
    <lineage>
        <taxon>Bacteria</taxon>
        <taxon>Pseudomonadati</taxon>
        <taxon>Pseudomonadota</taxon>
        <taxon>Betaproteobacteria</taxon>
        <taxon>Burkholderiales</taxon>
        <taxon>Burkholderiaceae</taxon>
        <taxon>Trinickia</taxon>
    </lineage>
</organism>
<feature type="compositionally biased region" description="Polar residues" evidence="1">
    <location>
        <begin position="102"/>
        <end position="117"/>
    </location>
</feature>
<accession>A0A1X7FIK3</accession>
<name>A0A1X7FIK3_TRICW</name>
<dbReference type="AlphaFoldDB" id="A0A1X7FIK3"/>